<evidence type="ECO:0000313" key="3">
    <source>
        <dbReference type="Proteomes" id="UP000295444"/>
    </source>
</evidence>
<keyword evidence="3" id="KW-1185">Reference proteome</keyword>
<reference evidence="2 3" key="1">
    <citation type="submission" date="2019-03" db="EMBL/GenBank/DDBJ databases">
        <title>Genomic Encyclopedia of Type Strains, Phase IV (KMG-IV): sequencing the most valuable type-strain genomes for metagenomic binning, comparative biology and taxonomic classification.</title>
        <authorList>
            <person name="Goeker M."/>
        </authorList>
    </citation>
    <scope>NUCLEOTIDE SEQUENCE [LARGE SCALE GENOMIC DNA]</scope>
    <source>
        <strain evidence="2 3">DSM 45361</strain>
    </source>
</reference>
<dbReference type="EMBL" id="SNXZ01000003">
    <property type="protein sequence ID" value="TDP97394.1"/>
    <property type="molecule type" value="Genomic_DNA"/>
</dbReference>
<gene>
    <name evidence="2" type="ORF">EV186_103358</name>
</gene>
<feature type="domain" description="Ferric siderophore reductase C-terminal" evidence="1">
    <location>
        <begin position="166"/>
        <end position="186"/>
    </location>
</feature>
<protein>
    <submittedName>
        <fullName evidence="2">FhuF-like iron-sulfur protein</fullName>
    </submittedName>
</protein>
<dbReference type="Pfam" id="PF11575">
    <property type="entry name" value="FhuF_C"/>
    <property type="match status" value="1"/>
</dbReference>
<dbReference type="GO" id="GO:0051537">
    <property type="term" value="F:2 iron, 2 sulfur cluster binding"/>
    <property type="evidence" value="ECO:0007669"/>
    <property type="project" value="InterPro"/>
</dbReference>
<dbReference type="InterPro" id="IPR024726">
    <property type="entry name" value="FhuF_C"/>
</dbReference>
<dbReference type="RefSeq" id="WP_243754136.1">
    <property type="nucleotide sequence ID" value="NZ_SNXZ01000003.1"/>
</dbReference>
<evidence type="ECO:0000259" key="1">
    <source>
        <dbReference type="Pfam" id="PF11575"/>
    </source>
</evidence>
<dbReference type="AlphaFoldDB" id="A0A4R6SCL5"/>
<sequence length="199" mass="20923">MPAAAVTDDAWLSAQLAATGTLYRTGDQEVRGVLWWYSVSSVLLGACVDPLVRTGVAVDPGPAHCTLYVHPDGRVLDARSTRVAGDGVTVLGPLLADALGVAIDAVARLSGARARALWAIATDSLANRMLWAGASEALTSELARAVGPALPAPRWVEVGGRTVVRRASCCLIYLTPGNAKCASCPRQRPEERRRRLQGG</sequence>
<dbReference type="Proteomes" id="UP000295444">
    <property type="component" value="Unassembled WGS sequence"/>
</dbReference>
<comment type="caution">
    <text evidence="2">The sequence shown here is derived from an EMBL/GenBank/DDBJ whole genome shotgun (WGS) entry which is preliminary data.</text>
</comment>
<proteinExistence type="predicted"/>
<organism evidence="2 3">
    <name type="scientific">Labedaea rhizosphaerae</name>
    <dbReference type="NCBI Taxonomy" id="598644"/>
    <lineage>
        <taxon>Bacteria</taxon>
        <taxon>Bacillati</taxon>
        <taxon>Actinomycetota</taxon>
        <taxon>Actinomycetes</taxon>
        <taxon>Pseudonocardiales</taxon>
        <taxon>Pseudonocardiaceae</taxon>
        <taxon>Labedaea</taxon>
    </lineage>
</organism>
<evidence type="ECO:0000313" key="2">
    <source>
        <dbReference type="EMBL" id="TDP97394.1"/>
    </source>
</evidence>
<accession>A0A4R6SCL5</accession>
<name>A0A4R6SCL5_LABRH</name>